<dbReference type="InterPro" id="IPR058781">
    <property type="entry name" value="HH_AprE-like"/>
</dbReference>
<dbReference type="InterPro" id="IPR058982">
    <property type="entry name" value="Beta-barrel_AprE"/>
</dbReference>
<keyword evidence="14" id="KW-1185">Reference proteome</keyword>
<dbReference type="InterPro" id="IPR010129">
    <property type="entry name" value="T1SS_HlyD"/>
</dbReference>
<keyword evidence="10" id="KW-0175">Coiled coil</keyword>
<keyword evidence="6 9" id="KW-0812">Transmembrane</keyword>
<feature type="transmembrane region" description="Helical" evidence="9">
    <location>
        <begin position="20"/>
        <end position="39"/>
    </location>
</feature>
<evidence type="ECO:0000256" key="3">
    <source>
        <dbReference type="ARBA" id="ARBA00022448"/>
    </source>
</evidence>
<keyword evidence="5 9" id="KW-0997">Cell inner membrane</keyword>
<dbReference type="InterPro" id="IPR050739">
    <property type="entry name" value="MFP"/>
</dbReference>
<dbReference type="Pfam" id="PF25994">
    <property type="entry name" value="HH_AprE"/>
    <property type="match status" value="1"/>
</dbReference>
<sequence length="435" mass="47634">MGHTPKMKHSGEPGGLRSRVVVAGVTALTLTFGFGAWAYHAPMGGAVIAQGKVAVRSQVKLIQHRDGGIVSEILVQNGDYVHSGDVLIRLDETQTRAELGVLQTQIAEALGRKARLTAERDGDDAVVFDVSLASATNGAAVMSGESRLFRENRSVREARREQLSAQIEQLEEQIRGMAAQQASNESERIIVKEDLARLAPLYERKFIEIAKLRATERDLVKVEGLKGEISANIARVRSQISETRIKVIELDQQVRTDSQRDLRDLEGRINELSERLIAARDKLSRMSLTAPCNGYVNDLSVHTINGVVSPKENLMTIVPDDTELVVEARLAPADIDQVAVGQLARMRFTAFNQRTTPEVQGAVATIGAASTADPATGQSYYLSTIALKDNLRTVENRPVVPGMPVEVFLSTGERSALSYLIKPFSDQMARAMRER</sequence>
<evidence type="ECO:0000256" key="5">
    <source>
        <dbReference type="ARBA" id="ARBA00022519"/>
    </source>
</evidence>
<evidence type="ECO:0000256" key="10">
    <source>
        <dbReference type="SAM" id="Coils"/>
    </source>
</evidence>
<protein>
    <recommendedName>
        <fullName evidence="9">Membrane fusion protein (MFP) family protein</fullName>
    </recommendedName>
</protein>
<keyword evidence="8 9" id="KW-0472">Membrane</keyword>
<dbReference type="EMBL" id="BMES01000002">
    <property type="protein sequence ID" value="GGH18842.1"/>
    <property type="molecule type" value="Genomic_DNA"/>
</dbReference>
<dbReference type="PANTHER" id="PTHR30386:SF17">
    <property type="entry name" value="ALKALINE PROTEASE SECRETION PROTEIN APRE"/>
    <property type="match status" value="1"/>
</dbReference>
<feature type="domain" description="AprE-like beta-barrel" evidence="12">
    <location>
        <begin position="324"/>
        <end position="412"/>
    </location>
</feature>
<evidence type="ECO:0000256" key="2">
    <source>
        <dbReference type="ARBA" id="ARBA00009477"/>
    </source>
</evidence>
<dbReference type="PANTHER" id="PTHR30386">
    <property type="entry name" value="MEMBRANE FUSION SUBUNIT OF EMRAB-TOLC MULTIDRUG EFFLUX PUMP"/>
    <property type="match status" value="1"/>
</dbReference>
<comment type="subcellular location">
    <subcellularLocation>
        <location evidence="1 9">Cell inner membrane</location>
        <topology evidence="1 9">Single-pass membrane protein</topology>
    </subcellularLocation>
</comment>
<dbReference type="Proteomes" id="UP000603912">
    <property type="component" value="Unassembled WGS sequence"/>
</dbReference>
<evidence type="ECO:0000313" key="14">
    <source>
        <dbReference type="Proteomes" id="UP000603912"/>
    </source>
</evidence>
<comment type="similarity">
    <text evidence="2 9">Belongs to the membrane fusion protein (MFP) (TC 8.A.1) family.</text>
</comment>
<dbReference type="Pfam" id="PF26002">
    <property type="entry name" value="Beta-barrel_AprE"/>
    <property type="match status" value="1"/>
</dbReference>
<dbReference type="GO" id="GO:0005886">
    <property type="term" value="C:plasma membrane"/>
    <property type="evidence" value="ECO:0007669"/>
    <property type="project" value="UniProtKB-SubCell"/>
</dbReference>
<organism evidence="13 14">
    <name type="scientific">Alsobacter metallidurans</name>
    <dbReference type="NCBI Taxonomy" id="340221"/>
    <lineage>
        <taxon>Bacteria</taxon>
        <taxon>Pseudomonadati</taxon>
        <taxon>Pseudomonadota</taxon>
        <taxon>Alphaproteobacteria</taxon>
        <taxon>Hyphomicrobiales</taxon>
        <taxon>Alsobacteraceae</taxon>
        <taxon>Alsobacter</taxon>
    </lineage>
</organism>
<reference evidence="13" key="2">
    <citation type="submission" date="2020-09" db="EMBL/GenBank/DDBJ databases">
        <authorList>
            <person name="Sun Q."/>
            <person name="Zhou Y."/>
        </authorList>
    </citation>
    <scope>NUCLEOTIDE SEQUENCE</scope>
    <source>
        <strain evidence="13">CGMCC 1.12214</strain>
    </source>
</reference>
<keyword evidence="3 9" id="KW-0813">Transport</keyword>
<dbReference type="Gene3D" id="2.40.50.100">
    <property type="match status" value="1"/>
</dbReference>
<dbReference type="NCBIfam" id="TIGR01843">
    <property type="entry name" value="type_I_hlyD"/>
    <property type="match status" value="1"/>
</dbReference>
<proteinExistence type="inferred from homology"/>
<dbReference type="Gene3D" id="2.40.30.170">
    <property type="match status" value="1"/>
</dbReference>
<evidence type="ECO:0000256" key="7">
    <source>
        <dbReference type="ARBA" id="ARBA00022989"/>
    </source>
</evidence>
<evidence type="ECO:0000259" key="12">
    <source>
        <dbReference type="Pfam" id="PF26002"/>
    </source>
</evidence>
<evidence type="ECO:0000313" key="13">
    <source>
        <dbReference type="EMBL" id="GGH18842.1"/>
    </source>
</evidence>
<feature type="coiled-coil region" evidence="10">
    <location>
        <begin position="255"/>
        <end position="289"/>
    </location>
</feature>
<feature type="coiled-coil region" evidence="10">
    <location>
        <begin position="153"/>
        <end position="187"/>
    </location>
</feature>
<name>A0A917I871_9HYPH</name>
<reference evidence="13" key="1">
    <citation type="journal article" date="2014" name="Int. J. Syst. Evol. Microbiol.">
        <title>Complete genome sequence of Corynebacterium casei LMG S-19264T (=DSM 44701T), isolated from a smear-ripened cheese.</title>
        <authorList>
            <consortium name="US DOE Joint Genome Institute (JGI-PGF)"/>
            <person name="Walter F."/>
            <person name="Albersmeier A."/>
            <person name="Kalinowski J."/>
            <person name="Ruckert C."/>
        </authorList>
    </citation>
    <scope>NUCLEOTIDE SEQUENCE</scope>
    <source>
        <strain evidence="13">CGMCC 1.12214</strain>
    </source>
</reference>
<dbReference type="GO" id="GO:0015031">
    <property type="term" value="P:protein transport"/>
    <property type="evidence" value="ECO:0007669"/>
    <property type="project" value="InterPro"/>
</dbReference>
<evidence type="ECO:0000256" key="1">
    <source>
        <dbReference type="ARBA" id="ARBA00004377"/>
    </source>
</evidence>
<feature type="domain" description="AprE-like long alpha-helical hairpin" evidence="11">
    <location>
        <begin position="96"/>
        <end position="282"/>
    </location>
</feature>
<keyword evidence="4 9" id="KW-1003">Cell membrane</keyword>
<evidence type="ECO:0000259" key="11">
    <source>
        <dbReference type="Pfam" id="PF25994"/>
    </source>
</evidence>
<evidence type="ECO:0000256" key="6">
    <source>
        <dbReference type="ARBA" id="ARBA00022692"/>
    </source>
</evidence>
<evidence type="ECO:0000256" key="4">
    <source>
        <dbReference type="ARBA" id="ARBA00022475"/>
    </source>
</evidence>
<evidence type="ECO:0000256" key="9">
    <source>
        <dbReference type="RuleBase" id="RU365093"/>
    </source>
</evidence>
<evidence type="ECO:0000256" key="8">
    <source>
        <dbReference type="ARBA" id="ARBA00023136"/>
    </source>
</evidence>
<gene>
    <name evidence="13" type="primary">rspE</name>
    <name evidence="13" type="ORF">GCM10007036_21290</name>
</gene>
<comment type="caution">
    <text evidence="13">The sequence shown here is derived from an EMBL/GenBank/DDBJ whole genome shotgun (WGS) entry which is preliminary data.</text>
</comment>
<keyword evidence="7 9" id="KW-1133">Transmembrane helix</keyword>
<dbReference type="PRINTS" id="PR01490">
    <property type="entry name" value="RTXTOXIND"/>
</dbReference>
<accession>A0A917I871</accession>
<dbReference type="AlphaFoldDB" id="A0A917I871"/>